<gene>
    <name evidence="1" type="ORF">EUA07_21060</name>
</gene>
<organism evidence="1 2">
    <name type="scientific">Nocardioides ganghwensis</name>
    <dbReference type="NCBI Taxonomy" id="252230"/>
    <lineage>
        <taxon>Bacteria</taxon>
        <taxon>Bacillati</taxon>
        <taxon>Actinomycetota</taxon>
        <taxon>Actinomycetes</taxon>
        <taxon>Propionibacteriales</taxon>
        <taxon>Nocardioidaceae</taxon>
        <taxon>Nocardioides</taxon>
    </lineage>
</organism>
<accession>A0A4Q2S8V0</accession>
<protein>
    <submittedName>
        <fullName evidence="1">Thioredoxin family protein</fullName>
    </submittedName>
</protein>
<keyword evidence="2" id="KW-1185">Reference proteome</keyword>
<reference evidence="1 2" key="1">
    <citation type="submission" date="2019-01" db="EMBL/GenBank/DDBJ databases">
        <title>Novel species of Nocardioides.</title>
        <authorList>
            <person name="Liu Q."/>
            <person name="Xin Y.-H."/>
        </authorList>
    </citation>
    <scope>NUCLEOTIDE SEQUENCE [LARGE SCALE GENOMIC DNA]</scope>
    <source>
        <strain evidence="1 2">CGMCC 4.6875</strain>
    </source>
</reference>
<dbReference type="AlphaFoldDB" id="A0A4Q2S8V0"/>
<evidence type="ECO:0000313" key="2">
    <source>
        <dbReference type="Proteomes" id="UP000293291"/>
    </source>
</evidence>
<dbReference type="OrthoDB" id="7185309at2"/>
<name>A0A4Q2S8V0_9ACTN</name>
<comment type="caution">
    <text evidence="1">The sequence shown here is derived from an EMBL/GenBank/DDBJ whole genome shotgun (WGS) entry which is preliminary data.</text>
</comment>
<dbReference type="EMBL" id="SDWU01000039">
    <property type="protein sequence ID" value="RYB96882.1"/>
    <property type="molecule type" value="Genomic_DNA"/>
</dbReference>
<dbReference type="RefSeq" id="WP_129457152.1">
    <property type="nucleotide sequence ID" value="NZ_JACXYX010000031.1"/>
</dbReference>
<dbReference type="Proteomes" id="UP000293291">
    <property type="component" value="Unassembled WGS sequence"/>
</dbReference>
<evidence type="ECO:0000313" key="1">
    <source>
        <dbReference type="EMBL" id="RYB96882.1"/>
    </source>
</evidence>
<proteinExistence type="predicted"/>
<sequence>MQVELLYFDGCPSWQVADQRLHDALALTGRGDATVHRRRVETPEQADDLEFIGSPSIRIDGRDPFVTGGEQVGLACRMYPTPAGLRGSPEVEQLVEALR</sequence>